<dbReference type="InterPro" id="IPR009057">
    <property type="entry name" value="Homeodomain-like_sf"/>
</dbReference>
<organism evidence="1 2">
    <name type="scientific">Microcoleus asticus IPMA8</name>
    <dbReference type="NCBI Taxonomy" id="2563858"/>
    <lineage>
        <taxon>Bacteria</taxon>
        <taxon>Bacillati</taxon>
        <taxon>Cyanobacteriota</taxon>
        <taxon>Cyanophyceae</taxon>
        <taxon>Oscillatoriophycideae</taxon>
        <taxon>Oscillatoriales</taxon>
        <taxon>Microcoleaceae</taxon>
        <taxon>Microcoleus</taxon>
        <taxon>Microcoleus asticus</taxon>
    </lineage>
</organism>
<protein>
    <recommendedName>
        <fullName evidence="3">Transposase</fullName>
    </recommendedName>
</protein>
<gene>
    <name evidence="1" type="ORF">E5S67_04872</name>
</gene>
<proteinExistence type="predicted"/>
<sequence>MNQPLGYSEEVRRECLKMYVNGMGFRGIQRVKDVRHTTVICWVKQVGQNLPDAYSPETTPQVGELDELETFVGSKKTRSGCRQQ</sequence>
<dbReference type="InterPro" id="IPR051354">
    <property type="entry name" value="Transposase_27_IS1"/>
</dbReference>
<dbReference type="Proteomes" id="UP000702425">
    <property type="component" value="Unassembled WGS sequence"/>
</dbReference>
<dbReference type="EMBL" id="SRRZ01000113">
    <property type="protein sequence ID" value="NQE37104.1"/>
    <property type="molecule type" value="Genomic_DNA"/>
</dbReference>
<reference evidence="1 2" key="1">
    <citation type="journal article" date="2020" name="Sci. Rep.">
        <title>A novel cyanobacterial geosmin producer, revising GeoA distribution and dispersion patterns in Bacteria.</title>
        <authorList>
            <person name="Churro C."/>
            <person name="Semedo-Aguiar A.P."/>
            <person name="Silva A.D."/>
            <person name="Pereira-Leal J.B."/>
            <person name="Leite R.B."/>
        </authorList>
    </citation>
    <scope>NUCLEOTIDE SEQUENCE [LARGE SCALE GENOMIC DNA]</scope>
    <source>
        <strain evidence="1 2">IPMA8</strain>
    </source>
</reference>
<name>A0ABX2D394_9CYAN</name>
<accession>A0ABX2D394</accession>
<evidence type="ECO:0000313" key="2">
    <source>
        <dbReference type="Proteomes" id="UP000702425"/>
    </source>
</evidence>
<dbReference type="PANTHER" id="PTHR33293">
    <property type="entry name" value="INSERTION ELEMENT IS1 1 PROTEIN INSB-RELATED"/>
    <property type="match status" value="1"/>
</dbReference>
<evidence type="ECO:0008006" key="3">
    <source>
        <dbReference type="Google" id="ProtNLM"/>
    </source>
</evidence>
<comment type="caution">
    <text evidence="1">The sequence shown here is derived from an EMBL/GenBank/DDBJ whole genome shotgun (WGS) entry which is preliminary data.</text>
</comment>
<evidence type="ECO:0000313" key="1">
    <source>
        <dbReference type="EMBL" id="NQE37104.1"/>
    </source>
</evidence>
<dbReference type="SUPFAM" id="SSF46689">
    <property type="entry name" value="Homeodomain-like"/>
    <property type="match status" value="1"/>
</dbReference>
<keyword evidence="2" id="KW-1185">Reference proteome</keyword>